<name>A0A165D5Q8_EXIGL</name>
<evidence type="ECO:0000256" key="1">
    <source>
        <dbReference type="SAM" id="Phobius"/>
    </source>
</evidence>
<sequence length="116" mass="13126">MYCPSSLNLGLIFTATYFYSVQLALVRRSCLRRRLKHRTGTAVPIALVGHVLTVQQSITAEQRSVAAYLDLILAYWKPWWSRSCMDYRRTGVHSHEVLLDNQPVRAGGGRYAGRSA</sequence>
<keyword evidence="3" id="KW-1185">Reference proteome</keyword>
<dbReference type="EMBL" id="KV426253">
    <property type="protein sequence ID" value="KZV83840.1"/>
    <property type="molecule type" value="Genomic_DNA"/>
</dbReference>
<gene>
    <name evidence="2" type="ORF">EXIGLDRAFT_304341</name>
</gene>
<keyword evidence="1" id="KW-0472">Membrane</keyword>
<evidence type="ECO:0000313" key="3">
    <source>
        <dbReference type="Proteomes" id="UP000077266"/>
    </source>
</evidence>
<organism evidence="2 3">
    <name type="scientific">Exidia glandulosa HHB12029</name>
    <dbReference type="NCBI Taxonomy" id="1314781"/>
    <lineage>
        <taxon>Eukaryota</taxon>
        <taxon>Fungi</taxon>
        <taxon>Dikarya</taxon>
        <taxon>Basidiomycota</taxon>
        <taxon>Agaricomycotina</taxon>
        <taxon>Agaricomycetes</taxon>
        <taxon>Auriculariales</taxon>
        <taxon>Exidiaceae</taxon>
        <taxon>Exidia</taxon>
    </lineage>
</organism>
<accession>A0A165D5Q8</accession>
<protein>
    <submittedName>
        <fullName evidence="2">Uncharacterized protein</fullName>
    </submittedName>
</protein>
<evidence type="ECO:0000313" key="2">
    <source>
        <dbReference type="EMBL" id="KZV83840.1"/>
    </source>
</evidence>
<keyword evidence="1" id="KW-0812">Transmembrane</keyword>
<reference evidence="2 3" key="1">
    <citation type="journal article" date="2016" name="Mol. Biol. Evol.">
        <title>Comparative Genomics of Early-Diverging Mushroom-Forming Fungi Provides Insights into the Origins of Lignocellulose Decay Capabilities.</title>
        <authorList>
            <person name="Nagy L.G."/>
            <person name="Riley R."/>
            <person name="Tritt A."/>
            <person name="Adam C."/>
            <person name="Daum C."/>
            <person name="Floudas D."/>
            <person name="Sun H."/>
            <person name="Yadav J.S."/>
            <person name="Pangilinan J."/>
            <person name="Larsson K.H."/>
            <person name="Matsuura K."/>
            <person name="Barry K."/>
            <person name="Labutti K."/>
            <person name="Kuo R."/>
            <person name="Ohm R.A."/>
            <person name="Bhattacharya S.S."/>
            <person name="Shirouzu T."/>
            <person name="Yoshinaga Y."/>
            <person name="Martin F.M."/>
            <person name="Grigoriev I.V."/>
            <person name="Hibbett D.S."/>
        </authorList>
    </citation>
    <scope>NUCLEOTIDE SEQUENCE [LARGE SCALE GENOMIC DNA]</scope>
    <source>
        <strain evidence="2 3">HHB12029</strain>
    </source>
</reference>
<feature type="transmembrane region" description="Helical" evidence="1">
    <location>
        <begin position="6"/>
        <end position="26"/>
    </location>
</feature>
<dbReference type="InParanoid" id="A0A165D5Q8"/>
<dbReference type="AlphaFoldDB" id="A0A165D5Q8"/>
<dbReference type="Proteomes" id="UP000077266">
    <property type="component" value="Unassembled WGS sequence"/>
</dbReference>
<proteinExistence type="predicted"/>
<keyword evidence="1" id="KW-1133">Transmembrane helix</keyword>